<feature type="domain" description="HTH lysR-type" evidence="5">
    <location>
        <begin position="1"/>
        <end position="61"/>
    </location>
</feature>
<keyword evidence="3" id="KW-0238">DNA-binding</keyword>
<dbReference type="EMBL" id="CP014579">
    <property type="protein sequence ID" value="ANB76469.1"/>
    <property type="molecule type" value="Genomic_DNA"/>
</dbReference>
<dbReference type="PANTHER" id="PTHR30537">
    <property type="entry name" value="HTH-TYPE TRANSCRIPTIONAL REGULATOR"/>
    <property type="match status" value="1"/>
</dbReference>
<dbReference type="SUPFAM" id="SSF46785">
    <property type="entry name" value="Winged helix' DNA-binding domain"/>
    <property type="match status" value="1"/>
</dbReference>
<comment type="similarity">
    <text evidence="1">Belongs to the LysR transcriptional regulatory family.</text>
</comment>
<dbReference type="FunFam" id="3.40.190.290:FF:000001">
    <property type="entry name" value="Transcriptional regulator, LysR family"/>
    <property type="match status" value="1"/>
</dbReference>
<reference evidence="6 7" key="1">
    <citation type="journal article" date="2016" name="Gene">
        <title>PacBio SMRT assembly of a complex multi-replicon genome reveals chlorocatechol degradative operon in a region of genome plasticity.</title>
        <authorList>
            <person name="Ricker N."/>
            <person name="Shen S.Y."/>
            <person name="Goordial J."/>
            <person name="Jin S."/>
            <person name="Fulthorpe R.R."/>
        </authorList>
    </citation>
    <scope>NUCLEOTIDE SEQUENCE [LARGE SCALE GENOMIC DNA]</scope>
    <source>
        <strain evidence="6 7">OLGA172</strain>
    </source>
</reference>
<dbReference type="InterPro" id="IPR005119">
    <property type="entry name" value="LysR_subst-bd"/>
</dbReference>
<dbReference type="SUPFAM" id="SSF53850">
    <property type="entry name" value="Periplasmic binding protein-like II"/>
    <property type="match status" value="1"/>
</dbReference>
<dbReference type="KEGG" id="buz:AYM40_30110"/>
<dbReference type="InterPro" id="IPR036390">
    <property type="entry name" value="WH_DNA-bd_sf"/>
</dbReference>
<name>A0A160FTH4_9BURK</name>
<dbReference type="FunFam" id="1.10.10.10:FF:000001">
    <property type="entry name" value="LysR family transcriptional regulator"/>
    <property type="match status" value="1"/>
</dbReference>
<organism evidence="6 7">
    <name type="scientific">Paraburkholderia phytofirmans OLGA172</name>
    <dbReference type="NCBI Taxonomy" id="1417228"/>
    <lineage>
        <taxon>Bacteria</taxon>
        <taxon>Pseudomonadati</taxon>
        <taxon>Pseudomonadota</taxon>
        <taxon>Betaproteobacteria</taxon>
        <taxon>Burkholderiales</taxon>
        <taxon>Burkholderiaceae</taxon>
        <taxon>Paraburkholderia</taxon>
    </lineage>
</organism>
<dbReference type="STRING" id="1804984.AYM40_30110"/>
<dbReference type="RefSeq" id="WP_063499691.1">
    <property type="nucleotide sequence ID" value="NZ_CP014579.1"/>
</dbReference>
<keyword evidence="7" id="KW-1185">Reference proteome</keyword>
<dbReference type="CDD" id="cd08422">
    <property type="entry name" value="PBP2_CrgA_like"/>
    <property type="match status" value="1"/>
</dbReference>
<dbReference type="Gene3D" id="3.40.190.290">
    <property type="match status" value="1"/>
</dbReference>
<protein>
    <submittedName>
        <fullName evidence="6">LysR family transcriptional regulator</fullName>
    </submittedName>
</protein>
<dbReference type="InterPro" id="IPR058163">
    <property type="entry name" value="LysR-type_TF_proteobact-type"/>
</dbReference>
<sequence>MEPNRFGDITAFVAAVKTGSFTAAAASLGLTRSAVGKSIVRLEARMDVRLLNRTTRKLSLTDEGLVVYERWRQILEDLEEVDATMALRRGKPTGTLKLTAPLSFGQRHILPLLDAYLKQWPELRADIWFTDRFVDLVEEGFDIGVRIGAPKHDSQLLTRTIGCQQFVTCASPDYLARRGVPKTPQDLIGHDTIAFLSGERPSPWRFNTPEGLYLFEGPGRLNIDSSEALHEAALAGFGLAHQPTYITGNDLQSGDLVEVLEAYRPQPDPIRVLYPSKRHLSPRIRAFIDLLVERWEAGVPWEALSSKQADGK</sequence>
<evidence type="ECO:0000313" key="7">
    <source>
        <dbReference type="Proteomes" id="UP000076852"/>
    </source>
</evidence>
<dbReference type="GO" id="GO:0043565">
    <property type="term" value="F:sequence-specific DNA binding"/>
    <property type="evidence" value="ECO:0007669"/>
    <property type="project" value="TreeGrafter"/>
</dbReference>
<evidence type="ECO:0000256" key="4">
    <source>
        <dbReference type="ARBA" id="ARBA00023163"/>
    </source>
</evidence>
<dbReference type="Gene3D" id="1.10.10.10">
    <property type="entry name" value="Winged helix-like DNA-binding domain superfamily/Winged helix DNA-binding domain"/>
    <property type="match status" value="1"/>
</dbReference>
<dbReference type="OrthoDB" id="8928056at2"/>
<dbReference type="AlphaFoldDB" id="A0A160FTH4"/>
<dbReference type="Proteomes" id="UP000076852">
    <property type="component" value="Chromosome 2"/>
</dbReference>
<dbReference type="InterPro" id="IPR036388">
    <property type="entry name" value="WH-like_DNA-bd_sf"/>
</dbReference>
<evidence type="ECO:0000256" key="1">
    <source>
        <dbReference type="ARBA" id="ARBA00009437"/>
    </source>
</evidence>
<gene>
    <name evidence="6" type="ORF">AYM40_30110</name>
</gene>
<keyword evidence="2" id="KW-0805">Transcription regulation</keyword>
<accession>A0A160FTH4</accession>
<dbReference type="GO" id="GO:0006351">
    <property type="term" value="P:DNA-templated transcription"/>
    <property type="evidence" value="ECO:0007669"/>
    <property type="project" value="TreeGrafter"/>
</dbReference>
<dbReference type="PROSITE" id="PS50931">
    <property type="entry name" value="HTH_LYSR"/>
    <property type="match status" value="1"/>
</dbReference>
<dbReference type="Pfam" id="PF03466">
    <property type="entry name" value="LysR_substrate"/>
    <property type="match status" value="1"/>
</dbReference>
<proteinExistence type="inferred from homology"/>
<evidence type="ECO:0000256" key="2">
    <source>
        <dbReference type="ARBA" id="ARBA00023015"/>
    </source>
</evidence>
<dbReference type="PANTHER" id="PTHR30537:SF5">
    <property type="entry name" value="HTH-TYPE TRANSCRIPTIONAL ACTIVATOR TTDR-RELATED"/>
    <property type="match status" value="1"/>
</dbReference>
<evidence type="ECO:0000256" key="3">
    <source>
        <dbReference type="ARBA" id="ARBA00023125"/>
    </source>
</evidence>
<evidence type="ECO:0000259" key="5">
    <source>
        <dbReference type="PROSITE" id="PS50931"/>
    </source>
</evidence>
<dbReference type="Pfam" id="PF00126">
    <property type="entry name" value="HTH_1"/>
    <property type="match status" value="1"/>
</dbReference>
<evidence type="ECO:0000313" key="6">
    <source>
        <dbReference type="EMBL" id="ANB76469.1"/>
    </source>
</evidence>
<dbReference type="InterPro" id="IPR000847">
    <property type="entry name" value="LysR_HTH_N"/>
</dbReference>
<keyword evidence="4" id="KW-0804">Transcription</keyword>
<dbReference type="GO" id="GO:0003700">
    <property type="term" value="F:DNA-binding transcription factor activity"/>
    <property type="evidence" value="ECO:0007669"/>
    <property type="project" value="InterPro"/>
</dbReference>